<proteinExistence type="predicted"/>
<evidence type="ECO:0000313" key="3">
    <source>
        <dbReference type="Proteomes" id="UP000069912"/>
    </source>
</evidence>
<evidence type="ECO:0000313" key="1">
    <source>
        <dbReference type="EMBL" id="AMB94802.1"/>
    </source>
</evidence>
<evidence type="ECO:0000313" key="4">
    <source>
        <dbReference type="Proteomes" id="UP000234239"/>
    </source>
</evidence>
<dbReference type="RefSeq" id="WP_067976243.1">
    <property type="nucleotide sequence ID" value="NZ_CAJHKM010000015.1"/>
</dbReference>
<reference evidence="3" key="2">
    <citation type="submission" date="2016-01" db="EMBL/GenBank/DDBJ databases">
        <title>Six Aerococcus type strain genome sequencing and assembly using PacBio and Illumina Hiseq.</title>
        <authorList>
            <person name="Carkaci D."/>
            <person name="Dargis R."/>
            <person name="Nielsen X.C."/>
            <person name="Skovgaard O."/>
            <person name="Fuursted K."/>
            <person name="Christensen J.J."/>
        </authorList>
    </citation>
    <scope>NUCLEOTIDE SEQUENCE [LARGE SCALE GENOMIC DNA]</scope>
    <source>
        <strain evidence="3">CCUG43001</strain>
    </source>
</reference>
<reference evidence="1 3" key="1">
    <citation type="journal article" date="2016" name="Genome Announc.">
        <title>Complete Genome Sequences of Aerococcus christensenii CCUG 28831T, Aerococcus sanguinicola CCUG 43001T, Aerococcus urinae CCUG 36881T, Aerococcus urinaeequi CCUG 28094T, Aerococcus urinaehominis CCUG 42038 BT, and Aerococcus viridans CCUG 4311T.</title>
        <authorList>
            <person name="Carkaci D."/>
            <person name="Dargis R."/>
            <person name="Nielsen X.C."/>
            <person name="Skovgaard O."/>
            <person name="Fuursted K."/>
            <person name="Christensen J.J."/>
        </authorList>
    </citation>
    <scope>NUCLEOTIDE SEQUENCE [LARGE SCALE GENOMIC DNA]</scope>
    <source>
        <strain evidence="1 3">CCUG43001</strain>
    </source>
</reference>
<sequence>MARQSNGWRRAFFILLGLVLALALGLFLVLSSIRPSYEPVDQGELAQTEETIQAETQLSRESFNVLMQALLAGDQVPYRLHLDDQVHLLGQFQVLGQELSYEIRAQAEAQNDGNIGLSIEAIEVEGLDLPIGTSLALFSRLIPDHVPLSVDRDQERLIVRLDQVSAEGQVAIVAQAIDLPNNQIKLAFSLPLPYAVEQIEAYRQGQ</sequence>
<gene>
    <name evidence="1" type="ORF">AWM72_08550</name>
    <name evidence="2" type="ORF">CYJ28_01205</name>
</gene>
<dbReference type="KEGG" id="asan:AWM72_08550"/>
<evidence type="ECO:0000313" key="2">
    <source>
        <dbReference type="EMBL" id="PKZ23197.1"/>
    </source>
</evidence>
<dbReference type="OrthoDB" id="2136367at2"/>
<reference evidence="2 4" key="3">
    <citation type="submission" date="2017-12" db="EMBL/GenBank/DDBJ databases">
        <title>Phylogenetic diversity of female urinary microbiome.</title>
        <authorList>
            <person name="Thomas-White K."/>
            <person name="Wolfe A.J."/>
        </authorList>
    </citation>
    <scope>NUCLEOTIDE SEQUENCE [LARGE SCALE GENOMIC DNA]</scope>
    <source>
        <strain evidence="2 4">UMB0139</strain>
    </source>
</reference>
<protein>
    <submittedName>
        <fullName evidence="2">DUF2140 domain-containing protein</fullName>
    </submittedName>
</protein>
<dbReference type="Proteomes" id="UP000069912">
    <property type="component" value="Chromosome"/>
</dbReference>
<accession>A0A0X8FCI8</accession>
<dbReference type="EMBL" id="CP014160">
    <property type="protein sequence ID" value="AMB94802.1"/>
    <property type="molecule type" value="Genomic_DNA"/>
</dbReference>
<dbReference type="Proteomes" id="UP000234239">
    <property type="component" value="Unassembled WGS sequence"/>
</dbReference>
<dbReference type="AlphaFoldDB" id="A0A0X8FCI8"/>
<keyword evidence="3" id="KW-1185">Reference proteome</keyword>
<name>A0A0X8FCI8_9LACT</name>
<dbReference type="GeneID" id="92904117"/>
<dbReference type="EMBL" id="PKGY01000001">
    <property type="protein sequence ID" value="PKZ23197.1"/>
    <property type="molecule type" value="Genomic_DNA"/>
</dbReference>
<dbReference type="Pfam" id="PF09911">
    <property type="entry name" value="DUF2140"/>
    <property type="match status" value="1"/>
</dbReference>
<dbReference type="InterPro" id="IPR018672">
    <property type="entry name" value="DUF2140"/>
</dbReference>
<organism evidence="1 3">
    <name type="scientific">Aerococcus sanguinicola</name>
    <dbReference type="NCBI Taxonomy" id="119206"/>
    <lineage>
        <taxon>Bacteria</taxon>
        <taxon>Bacillati</taxon>
        <taxon>Bacillota</taxon>
        <taxon>Bacilli</taxon>
        <taxon>Lactobacillales</taxon>
        <taxon>Aerococcaceae</taxon>
        <taxon>Aerococcus</taxon>
    </lineage>
</organism>